<evidence type="ECO:0000313" key="2">
    <source>
        <dbReference type="EMBL" id="KAH7437177.1"/>
    </source>
</evidence>
<name>A0A8T2ULZ8_CERRI</name>
<evidence type="ECO:0000259" key="1">
    <source>
        <dbReference type="Pfam" id="PF24118"/>
    </source>
</evidence>
<dbReference type="InterPro" id="IPR055816">
    <property type="entry name" value="DUF7392"/>
</dbReference>
<dbReference type="Pfam" id="PF24118">
    <property type="entry name" value="DUF7392"/>
    <property type="match status" value="1"/>
</dbReference>
<dbReference type="OrthoDB" id="1848500at2759"/>
<keyword evidence="3" id="KW-1185">Reference proteome</keyword>
<accession>A0A8T2ULZ8</accession>
<comment type="caution">
    <text evidence="2">The sequence shown here is derived from an EMBL/GenBank/DDBJ whole genome shotgun (WGS) entry which is preliminary data.</text>
</comment>
<gene>
    <name evidence="2" type="ORF">KP509_05G059900</name>
</gene>
<proteinExistence type="predicted"/>
<sequence>MQRSEVSFVCDSRSSYVYICILRPKWPARISTDEEFLKRITSKSVSFSHFASTAVLKSRNSNQVAVFSIWKKDTLDLAESLKKRGNCRFSRKIKSRMRASLVKRSLRTIHSEVPPSLANMYEFEKALAKVSHVVHASWYEVSCGDYKDFTDPTVSSSATSVHDNVGRLSVKSSMYEPRALLRSASFHNVTGDGLTSSMPCSTPSPMHGDAEQTPFSSPCLSLASSCPSPSSSHSTESILRVHMSLGSIVHLRNVVGGRKEDRIQDMLSYSCLAILKAYFTQTEGLLSYTFYRSLDGSRMTGLGVWQNAFAAATFLNAPDGAPEEKYWRSIGAGTRFQIYEVVSLIA</sequence>
<reference evidence="2" key="1">
    <citation type="submission" date="2021-08" db="EMBL/GenBank/DDBJ databases">
        <title>WGS assembly of Ceratopteris richardii.</title>
        <authorList>
            <person name="Marchant D.B."/>
            <person name="Chen G."/>
            <person name="Jenkins J."/>
            <person name="Shu S."/>
            <person name="Leebens-Mack J."/>
            <person name="Grimwood J."/>
            <person name="Schmutz J."/>
            <person name="Soltis P."/>
            <person name="Soltis D."/>
            <person name="Chen Z.-H."/>
        </authorList>
    </citation>
    <scope>NUCLEOTIDE SEQUENCE</scope>
    <source>
        <strain evidence="2">Whitten #5841</strain>
        <tissue evidence="2">Leaf</tissue>
    </source>
</reference>
<organism evidence="2 3">
    <name type="scientific">Ceratopteris richardii</name>
    <name type="common">Triangle waterfern</name>
    <dbReference type="NCBI Taxonomy" id="49495"/>
    <lineage>
        <taxon>Eukaryota</taxon>
        <taxon>Viridiplantae</taxon>
        <taxon>Streptophyta</taxon>
        <taxon>Embryophyta</taxon>
        <taxon>Tracheophyta</taxon>
        <taxon>Polypodiopsida</taxon>
        <taxon>Polypodiidae</taxon>
        <taxon>Polypodiales</taxon>
        <taxon>Pteridineae</taxon>
        <taxon>Pteridaceae</taxon>
        <taxon>Parkerioideae</taxon>
        <taxon>Ceratopteris</taxon>
    </lineage>
</organism>
<dbReference type="AlphaFoldDB" id="A0A8T2ULZ8"/>
<dbReference type="EMBL" id="CM035410">
    <property type="protein sequence ID" value="KAH7437177.1"/>
    <property type="molecule type" value="Genomic_DNA"/>
</dbReference>
<evidence type="ECO:0000313" key="3">
    <source>
        <dbReference type="Proteomes" id="UP000825935"/>
    </source>
</evidence>
<feature type="domain" description="DUF7392" evidence="1">
    <location>
        <begin position="231"/>
        <end position="320"/>
    </location>
</feature>
<protein>
    <recommendedName>
        <fullName evidence="1">DUF7392 domain-containing protein</fullName>
    </recommendedName>
</protein>
<dbReference type="Gene3D" id="3.30.70.100">
    <property type="match status" value="1"/>
</dbReference>
<dbReference type="Proteomes" id="UP000825935">
    <property type="component" value="Chromosome 5"/>
</dbReference>